<evidence type="ECO:0000256" key="1">
    <source>
        <dbReference type="SAM" id="SignalP"/>
    </source>
</evidence>
<dbReference type="SUPFAM" id="SSF48726">
    <property type="entry name" value="Immunoglobulin"/>
    <property type="match status" value="1"/>
</dbReference>
<dbReference type="PANTHER" id="PTHR23267">
    <property type="entry name" value="IMMUNOGLOBULIN LIGHT CHAIN"/>
    <property type="match status" value="1"/>
</dbReference>
<dbReference type="AlphaFoldDB" id="A0A8T3E068"/>
<gene>
    <name evidence="3" type="ORF">AGOR_G00040930</name>
</gene>
<evidence type="ECO:0000259" key="2">
    <source>
        <dbReference type="PROSITE" id="PS50835"/>
    </source>
</evidence>
<keyword evidence="1" id="KW-0732">Signal</keyword>
<dbReference type="InterPro" id="IPR050150">
    <property type="entry name" value="IgV_Light_Chain"/>
</dbReference>
<evidence type="ECO:0000313" key="4">
    <source>
        <dbReference type="Proteomes" id="UP000829720"/>
    </source>
</evidence>
<organism evidence="3 4">
    <name type="scientific">Albula goreensis</name>
    <dbReference type="NCBI Taxonomy" id="1534307"/>
    <lineage>
        <taxon>Eukaryota</taxon>
        <taxon>Metazoa</taxon>
        <taxon>Chordata</taxon>
        <taxon>Craniata</taxon>
        <taxon>Vertebrata</taxon>
        <taxon>Euteleostomi</taxon>
        <taxon>Actinopterygii</taxon>
        <taxon>Neopterygii</taxon>
        <taxon>Teleostei</taxon>
        <taxon>Albuliformes</taxon>
        <taxon>Albulidae</taxon>
        <taxon>Albula</taxon>
    </lineage>
</organism>
<feature type="signal peptide" evidence="1">
    <location>
        <begin position="1"/>
        <end position="20"/>
    </location>
</feature>
<dbReference type="SMART" id="SM00409">
    <property type="entry name" value="IG"/>
    <property type="match status" value="1"/>
</dbReference>
<dbReference type="InterPro" id="IPR036179">
    <property type="entry name" value="Ig-like_dom_sf"/>
</dbReference>
<evidence type="ECO:0000313" key="3">
    <source>
        <dbReference type="EMBL" id="KAI1902070.1"/>
    </source>
</evidence>
<dbReference type="OrthoDB" id="9945861at2759"/>
<sequence length="146" mass="16002">MALNLILLIALLLPLPGLEALVMTQPKSLSVASGQNAKITCAIDGTKSWMITWYQQKVGTAPKFVLYDSTRSSEFSARFTASEESSGRMEYLNIANVQAEDEATYYCACHGCPNSDHSVTDLVNVHTKTLGQGRDCDFPGIPHNFR</sequence>
<accession>A0A8T3E068</accession>
<comment type="caution">
    <text evidence="3">The sequence shown here is derived from an EMBL/GenBank/DDBJ whole genome shotgun (WGS) entry which is preliminary data.</text>
</comment>
<dbReference type="InterPro" id="IPR013783">
    <property type="entry name" value="Ig-like_fold"/>
</dbReference>
<name>A0A8T3E068_9TELE</name>
<dbReference type="Pfam" id="PF07686">
    <property type="entry name" value="V-set"/>
    <property type="match status" value="1"/>
</dbReference>
<dbReference type="InterPro" id="IPR007110">
    <property type="entry name" value="Ig-like_dom"/>
</dbReference>
<dbReference type="EMBL" id="JAERUA010000003">
    <property type="protein sequence ID" value="KAI1902070.1"/>
    <property type="molecule type" value="Genomic_DNA"/>
</dbReference>
<dbReference type="InterPro" id="IPR003599">
    <property type="entry name" value="Ig_sub"/>
</dbReference>
<dbReference type="PROSITE" id="PS50835">
    <property type="entry name" value="IG_LIKE"/>
    <property type="match status" value="1"/>
</dbReference>
<proteinExistence type="predicted"/>
<dbReference type="Proteomes" id="UP000829720">
    <property type="component" value="Unassembled WGS sequence"/>
</dbReference>
<dbReference type="SMART" id="SM00406">
    <property type="entry name" value="IGv"/>
    <property type="match status" value="1"/>
</dbReference>
<dbReference type="InterPro" id="IPR013106">
    <property type="entry name" value="Ig_V-set"/>
</dbReference>
<keyword evidence="4" id="KW-1185">Reference proteome</keyword>
<feature type="domain" description="Ig-like" evidence="2">
    <location>
        <begin position="16"/>
        <end position="120"/>
    </location>
</feature>
<protein>
    <recommendedName>
        <fullName evidence="2">Ig-like domain-containing protein</fullName>
    </recommendedName>
</protein>
<reference evidence="3" key="1">
    <citation type="submission" date="2021-01" db="EMBL/GenBank/DDBJ databases">
        <authorList>
            <person name="Zahm M."/>
            <person name="Roques C."/>
            <person name="Cabau C."/>
            <person name="Klopp C."/>
            <person name="Donnadieu C."/>
            <person name="Jouanno E."/>
            <person name="Lampietro C."/>
            <person name="Louis A."/>
            <person name="Herpin A."/>
            <person name="Echchiki A."/>
            <person name="Berthelot C."/>
            <person name="Parey E."/>
            <person name="Roest-Crollius H."/>
            <person name="Braasch I."/>
            <person name="Postlethwait J."/>
            <person name="Bobe J."/>
            <person name="Montfort J."/>
            <person name="Bouchez O."/>
            <person name="Begum T."/>
            <person name="Mejri S."/>
            <person name="Adams A."/>
            <person name="Chen W.-J."/>
            <person name="Guiguen Y."/>
        </authorList>
    </citation>
    <scope>NUCLEOTIDE SEQUENCE</scope>
    <source>
        <tissue evidence="3">Blood</tissue>
    </source>
</reference>
<feature type="chain" id="PRO_5035939812" description="Ig-like domain-containing protein" evidence="1">
    <location>
        <begin position="21"/>
        <end position="146"/>
    </location>
</feature>
<dbReference type="Gene3D" id="2.60.40.10">
    <property type="entry name" value="Immunoglobulins"/>
    <property type="match status" value="1"/>
</dbReference>